<evidence type="ECO:0000259" key="6">
    <source>
        <dbReference type="PROSITE" id="PS50926"/>
    </source>
</evidence>
<keyword evidence="5" id="KW-1133">Transmembrane helix</keyword>
<feature type="transmembrane region" description="Helical" evidence="5">
    <location>
        <begin position="39"/>
        <end position="58"/>
    </location>
</feature>
<keyword evidence="4" id="KW-0460">Magnesium</keyword>
<dbReference type="PROSITE" id="PS50926">
    <property type="entry name" value="TRAM"/>
    <property type="match status" value="1"/>
</dbReference>
<dbReference type="AlphaFoldDB" id="A0A9D1LT15"/>
<dbReference type="PANTHER" id="PTHR11603:SF147">
    <property type="entry name" value="MEMBRANE PROTEIN"/>
    <property type="match status" value="1"/>
</dbReference>
<dbReference type="PANTHER" id="PTHR11603">
    <property type="entry name" value="AAA FAMILY ATPASE"/>
    <property type="match status" value="1"/>
</dbReference>
<protein>
    <submittedName>
        <fullName evidence="7">PIN domain nuclease</fullName>
    </submittedName>
</protein>
<name>A0A9D1LT15_9FIRM</name>
<dbReference type="InterPro" id="IPR052041">
    <property type="entry name" value="Nucleic_acid_metab_PIN/TRAM"/>
</dbReference>
<dbReference type="CDD" id="cd09877">
    <property type="entry name" value="PIN_YacL-like"/>
    <property type="match status" value="1"/>
</dbReference>
<evidence type="ECO:0000313" key="8">
    <source>
        <dbReference type="Proteomes" id="UP000824123"/>
    </source>
</evidence>
<dbReference type="EMBL" id="DVNK01000053">
    <property type="protein sequence ID" value="HIU47400.1"/>
    <property type="molecule type" value="Genomic_DNA"/>
</dbReference>
<dbReference type="Proteomes" id="UP000824123">
    <property type="component" value="Unassembled WGS sequence"/>
</dbReference>
<dbReference type="Pfam" id="PF01850">
    <property type="entry name" value="PIN"/>
    <property type="match status" value="1"/>
</dbReference>
<evidence type="ECO:0000313" key="7">
    <source>
        <dbReference type="EMBL" id="HIU47400.1"/>
    </source>
</evidence>
<dbReference type="InterPro" id="IPR002716">
    <property type="entry name" value="PIN_dom"/>
</dbReference>
<dbReference type="SMART" id="SM00670">
    <property type="entry name" value="PINc"/>
    <property type="match status" value="1"/>
</dbReference>
<proteinExistence type="predicted"/>
<comment type="caution">
    <text evidence="7">The sequence shown here is derived from an EMBL/GenBank/DDBJ whole genome shotgun (WGS) entry which is preliminary data.</text>
</comment>
<reference evidence="7" key="2">
    <citation type="journal article" date="2021" name="PeerJ">
        <title>Extensive microbial diversity within the chicken gut microbiome revealed by metagenomics and culture.</title>
        <authorList>
            <person name="Gilroy R."/>
            <person name="Ravi A."/>
            <person name="Getino M."/>
            <person name="Pursley I."/>
            <person name="Horton D.L."/>
            <person name="Alikhan N.F."/>
            <person name="Baker D."/>
            <person name="Gharbi K."/>
            <person name="Hall N."/>
            <person name="Watson M."/>
            <person name="Adriaenssens E.M."/>
            <person name="Foster-Nyarko E."/>
            <person name="Jarju S."/>
            <person name="Secka A."/>
            <person name="Antonio M."/>
            <person name="Oren A."/>
            <person name="Chaudhuri R.R."/>
            <person name="La Ragione R."/>
            <person name="Hildebrand F."/>
            <person name="Pallen M.J."/>
        </authorList>
    </citation>
    <scope>NUCLEOTIDE SEQUENCE</scope>
    <source>
        <strain evidence="7">ChiSxjej2B14-8506</strain>
    </source>
</reference>
<evidence type="ECO:0000256" key="2">
    <source>
        <dbReference type="ARBA" id="ARBA00022722"/>
    </source>
</evidence>
<feature type="transmembrane region" description="Helical" evidence="5">
    <location>
        <begin position="110"/>
        <end position="130"/>
    </location>
</feature>
<keyword evidence="2" id="KW-0540">Nuclease</keyword>
<gene>
    <name evidence="7" type="ORF">IAC59_09130</name>
</gene>
<dbReference type="SUPFAM" id="SSF88723">
    <property type="entry name" value="PIN domain-like"/>
    <property type="match status" value="1"/>
</dbReference>
<dbReference type="GO" id="GO:0016787">
    <property type="term" value="F:hydrolase activity"/>
    <property type="evidence" value="ECO:0007669"/>
    <property type="project" value="UniProtKB-KW"/>
</dbReference>
<dbReference type="Gene3D" id="3.40.50.1010">
    <property type="entry name" value="5'-nuclease"/>
    <property type="match status" value="1"/>
</dbReference>
<sequence length="358" mass="38124">MKVRDRIIAILPGALGLAGLVSLARDAMERLFIDGGAWLPWAYGIALLAGGALAYAVAPKLSALLRRFTAWLACRTDDRPLPELLLGAAGAVMGLAAAFCISTLTSGLGLTGIVASAALYCALSVAGYSVMSRRWRELPHAGALQLHPHGSQSSVCRGVPKVLDTSVLVDGRIFDICRTGFIEGPLVVPRFVLAELQRIADSADTLKRNRGRRGLDIVARIQKELQIELTIDETDFEGASDVDVKLLKLTQLLGGRVMTNDFNLNKVAEVSGVGVLNVNELAGALKPALLPGEELTVQIVREGKELGQGVAFMDDGTMIVVENGRRHIGQSVTIAVNTVLQTAAGRMIFARLREKVAG</sequence>
<organism evidence="7 8">
    <name type="scientific">Candidatus Fimadaptatus faecigallinarum</name>
    <dbReference type="NCBI Taxonomy" id="2840814"/>
    <lineage>
        <taxon>Bacteria</taxon>
        <taxon>Bacillati</taxon>
        <taxon>Bacillota</taxon>
        <taxon>Clostridia</taxon>
        <taxon>Eubacteriales</taxon>
        <taxon>Candidatus Fimadaptatus</taxon>
    </lineage>
</organism>
<comment type="cofactor">
    <cofactor evidence="1">
        <name>Mg(2+)</name>
        <dbReference type="ChEBI" id="CHEBI:18420"/>
    </cofactor>
</comment>
<evidence type="ECO:0000256" key="3">
    <source>
        <dbReference type="ARBA" id="ARBA00022801"/>
    </source>
</evidence>
<feature type="transmembrane region" description="Helical" evidence="5">
    <location>
        <begin position="84"/>
        <end position="104"/>
    </location>
</feature>
<evidence type="ECO:0000256" key="5">
    <source>
        <dbReference type="SAM" id="Phobius"/>
    </source>
</evidence>
<keyword evidence="3" id="KW-0378">Hydrolase</keyword>
<feature type="domain" description="TRAM" evidence="6">
    <location>
        <begin position="288"/>
        <end position="349"/>
    </location>
</feature>
<dbReference type="GO" id="GO:0004518">
    <property type="term" value="F:nuclease activity"/>
    <property type="evidence" value="ECO:0007669"/>
    <property type="project" value="UniProtKB-KW"/>
</dbReference>
<reference evidence="7" key="1">
    <citation type="submission" date="2020-10" db="EMBL/GenBank/DDBJ databases">
        <authorList>
            <person name="Gilroy R."/>
        </authorList>
    </citation>
    <scope>NUCLEOTIDE SEQUENCE</scope>
    <source>
        <strain evidence="7">ChiSxjej2B14-8506</strain>
    </source>
</reference>
<evidence type="ECO:0000256" key="1">
    <source>
        <dbReference type="ARBA" id="ARBA00001946"/>
    </source>
</evidence>
<keyword evidence="5" id="KW-0812">Transmembrane</keyword>
<dbReference type="InterPro" id="IPR002792">
    <property type="entry name" value="TRAM_dom"/>
</dbReference>
<keyword evidence="5" id="KW-0472">Membrane</keyword>
<dbReference type="InterPro" id="IPR029060">
    <property type="entry name" value="PIN-like_dom_sf"/>
</dbReference>
<accession>A0A9D1LT15</accession>
<evidence type="ECO:0000256" key="4">
    <source>
        <dbReference type="ARBA" id="ARBA00022842"/>
    </source>
</evidence>